<protein>
    <recommendedName>
        <fullName evidence="3">DUF4435 domain-containing protein</fullName>
    </recommendedName>
</protein>
<evidence type="ECO:0000313" key="1">
    <source>
        <dbReference type="EMBL" id="PWJ53003.1"/>
    </source>
</evidence>
<dbReference type="AlphaFoldDB" id="A0A316A603"/>
<accession>A0A316A603</accession>
<dbReference type="Proteomes" id="UP000245469">
    <property type="component" value="Unassembled WGS sequence"/>
</dbReference>
<proteinExistence type="predicted"/>
<dbReference type="RefSeq" id="WP_109774861.1">
    <property type="nucleotide sequence ID" value="NZ_QGDQ01000015.1"/>
</dbReference>
<name>A0A316A603_9ACTN</name>
<dbReference type="InterPro" id="IPR024508">
    <property type="entry name" value="DUF3226"/>
</dbReference>
<organism evidence="1 2">
    <name type="scientific">Quadrisphaera granulorum</name>
    <dbReference type="NCBI Taxonomy" id="317664"/>
    <lineage>
        <taxon>Bacteria</taxon>
        <taxon>Bacillati</taxon>
        <taxon>Actinomycetota</taxon>
        <taxon>Actinomycetes</taxon>
        <taxon>Kineosporiales</taxon>
        <taxon>Kineosporiaceae</taxon>
        <taxon>Quadrisphaera</taxon>
    </lineage>
</organism>
<evidence type="ECO:0000313" key="2">
    <source>
        <dbReference type="Proteomes" id="UP000245469"/>
    </source>
</evidence>
<dbReference type="Pfam" id="PF11536">
    <property type="entry name" value="DUF3226"/>
    <property type="match status" value="1"/>
</dbReference>
<dbReference type="EMBL" id="QGDQ01000015">
    <property type="protein sequence ID" value="PWJ53003.1"/>
    <property type="molecule type" value="Genomic_DNA"/>
</dbReference>
<comment type="caution">
    <text evidence="1">The sequence shown here is derived from an EMBL/GenBank/DDBJ whole genome shotgun (WGS) entry which is preliminary data.</text>
</comment>
<reference evidence="1 2" key="1">
    <citation type="submission" date="2018-03" db="EMBL/GenBank/DDBJ databases">
        <title>Genomic Encyclopedia of Archaeal and Bacterial Type Strains, Phase II (KMG-II): from individual species to whole genera.</title>
        <authorList>
            <person name="Goeker M."/>
        </authorList>
    </citation>
    <scope>NUCLEOTIDE SEQUENCE [LARGE SCALE GENOMIC DNA]</scope>
    <source>
        <strain evidence="1 2">DSM 44889</strain>
    </source>
</reference>
<gene>
    <name evidence="1" type="ORF">BXY45_11520</name>
</gene>
<keyword evidence="2" id="KW-1185">Reference proteome</keyword>
<evidence type="ECO:0008006" key="3">
    <source>
        <dbReference type="Google" id="ProtNLM"/>
    </source>
</evidence>
<sequence length="218" mass="23497">MIFPREVSVGDLEIVCPTVVLAEGKDDAELVQYLLKKHSTDLPDLDGKVQVINCDGVDNIHKLVITVATSDLFQSRPGTLGIVTDEDTLERALAQIAPVLDTHAGTRLPHPGEVHTVAGKRTGLFASPGRGQRGAVEGLYLAVASPERRRLASTYIDDVEQALEPVKHRQKAELQAVLAGLPLSPRSPGDALQTNKRLIHDAAGFSPLIEWLRLLAAS</sequence>